<dbReference type="PROSITE" id="PS00092">
    <property type="entry name" value="N6_MTASE"/>
    <property type="match status" value="1"/>
</dbReference>
<dbReference type="GO" id="GO:0032259">
    <property type="term" value="P:methylation"/>
    <property type="evidence" value="ECO:0007669"/>
    <property type="project" value="UniProtKB-KW"/>
</dbReference>
<dbReference type="GO" id="GO:0008757">
    <property type="term" value="F:S-adenosylmethionine-dependent methyltransferase activity"/>
    <property type="evidence" value="ECO:0007669"/>
    <property type="project" value="TreeGrafter"/>
</dbReference>
<dbReference type="InterPro" id="IPR029063">
    <property type="entry name" value="SAM-dependent_MTases_sf"/>
</dbReference>
<evidence type="ECO:0000256" key="4">
    <source>
        <dbReference type="ARBA" id="ARBA00022691"/>
    </source>
</evidence>
<dbReference type="PANTHER" id="PTHR45875">
    <property type="entry name" value="METHYLTRANSFERASE N6AMT1"/>
    <property type="match status" value="1"/>
</dbReference>
<organism evidence="7">
    <name type="scientific">Caldiarchaeum subterraneum</name>
    <dbReference type="NCBI Taxonomy" id="311458"/>
    <lineage>
        <taxon>Archaea</taxon>
        <taxon>Nitrososphaerota</taxon>
        <taxon>Candidatus Caldarchaeales</taxon>
        <taxon>Candidatus Caldarchaeaceae</taxon>
        <taxon>Candidatus Caldarchaeum</taxon>
    </lineage>
</organism>
<dbReference type="CDD" id="cd02440">
    <property type="entry name" value="AdoMet_MTases"/>
    <property type="match status" value="1"/>
</dbReference>
<sequence>MTEPYHPREDTFLTIDCVAKASHVQVAAEVGCGTGEVLKALAEKSDDIIGIDINPEALKIAADSLTDLKPRLNLLNASLLPLRPHSLDMVVANPPYLPDEPGLHDPAIYGGPRGVELAEQIVEHSSKALRKQGILVLTASSLSAVDDLLSKASLKGFKLLHKLVLKSFFETVFCFIFTLSDAQR</sequence>
<dbReference type="InterPro" id="IPR041698">
    <property type="entry name" value="Methyltransf_25"/>
</dbReference>
<feature type="domain" description="Methyltransferase" evidence="5">
    <location>
        <begin position="29"/>
        <end position="93"/>
    </location>
</feature>
<protein>
    <submittedName>
        <fullName evidence="7">Methyltransferase domain-containing protein</fullName>
    </submittedName>
</protein>
<keyword evidence="2 7" id="KW-0489">Methyltransferase</keyword>
<evidence type="ECO:0000256" key="3">
    <source>
        <dbReference type="ARBA" id="ARBA00022679"/>
    </source>
</evidence>
<keyword evidence="4" id="KW-0949">S-adenosyl-L-methionine</keyword>
<dbReference type="EMBL" id="DTCM01000051">
    <property type="protein sequence ID" value="HGL40812.1"/>
    <property type="molecule type" value="Genomic_DNA"/>
</dbReference>
<dbReference type="InterPro" id="IPR002052">
    <property type="entry name" value="DNA_methylase_N6_adenine_CS"/>
</dbReference>
<dbReference type="Gene3D" id="3.40.50.150">
    <property type="entry name" value="Vaccinia Virus protein VP39"/>
    <property type="match status" value="1"/>
</dbReference>
<comment type="similarity">
    <text evidence="1">Belongs to the eukaryotic/archaeal PrmC-related family.</text>
</comment>
<dbReference type="PANTHER" id="PTHR45875:SF1">
    <property type="entry name" value="METHYLTRANSFERASE N6AMT1"/>
    <property type="match status" value="1"/>
</dbReference>
<reference evidence="7" key="1">
    <citation type="journal article" date="2020" name="mSystems">
        <title>Genome- and Community-Level Interaction Insights into Carbon Utilization and Element Cycling Functions of Hydrothermarchaeota in Hydrothermal Sediment.</title>
        <authorList>
            <person name="Zhou Z."/>
            <person name="Liu Y."/>
            <person name="Xu W."/>
            <person name="Pan J."/>
            <person name="Luo Z.H."/>
            <person name="Li M."/>
        </authorList>
    </citation>
    <scope>NUCLEOTIDE SEQUENCE [LARGE SCALE GENOMIC DNA]</scope>
    <source>
        <strain evidence="7">SpSt-613</strain>
        <strain evidence="6">SpSt-669</strain>
    </source>
</reference>
<dbReference type="SUPFAM" id="SSF53335">
    <property type="entry name" value="S-adenosyl-L-methionine-dependent methyltransferases"/>
    <property type="match status" value="1"/>
</dbReference>
<dbReference type="GO" id="GO:0035657">
    <property type="term" value="C:eRF1 methyltransferase complex"/>
    <property type="evidence" value="ECO:0007669"/>
    <property type="project" value="TreeGrafter"/>
</dbReference>
<evidence type="ECO:0000256" key="1">
    <source>
        <dbReference type="ARBA" id="ARBA00006149"/>
    </source>
</evidence>
<dbReference type="EMBL" id="DTAD01000037">
    <property type="protein sequence ID" value="HGN90267.1"/>
    <property type="molecule type" value="Genomic_DNA"/>
</dbReference>
<dbReference type="GO" id="GO:0008276">
    <property type="term" value="F:protein methyltransferase activity"/>
    <property type="evidence" value="ECO:0007669"/>
    <property type="project" value="TreeGrafter"/>
</dbReference>
<evidence type="ECO:0000313" key="7">
    <source>
        <dbReference type="EMBL" id="HGN90267.1"/>
    </source>
</evidence>
<evidence type="ECO:0000259" key="5">
    <source>
        <dbReference type="Pfam" id="PF13649"/>
    </source>
</evidence>
<keyword evidence="3 7" id="KW-0808">Transferase</keyword>
<gene>
    <name evidence="7" type="ORF">ENT82_03955</name>
    <name evidence="6" type="ORF">ENU43_04015</name>
</gene>
<dbReference type="GO" id="GO:0003676">
    <property type="term" value="F:nucleic acid binding"/>
    <property type="evidence" value="ECO:0007669"/>
    <property type="project" value="InterPro"/>
</dbReference>
<proteinExistence type="inferred from homology"/>
<accession>A0A7C4I3C5</accession>
<evidence type="ECO:0000313" key="6">
    <source>
        <dbReference type="EMBL" id="HGL40812.1"/>
    </source>
</evidence>
<dbReference type="Pfam" id="PF13649">
    <property type="entry name" value="Methyltransf_25"/>
    <property type="match status" value="1"/>
</dbReference>
<name>A0A7C4I3C5_CALS0</name>
<comment type="caution">
    <text evidence="7">The sequence shown here is derived from an EMBL/GenBank/DDBJ whole genome shotgun (WGS) entry which is preliminary data.</text>
</comment>
<evidence type="ECO:0000256" key="2">
    <source>
        <dbReference type="ARBA" id="ARBA00022603"/>
    </source>
</evidence>
<dbReference type="InterPro" id="IPR052190">
    <property type="entry name" value="Euk-Arch_PrmC-MTase"/>
</dbReference>
<dbReference type="AlphaFoldDB" id="A0A7C4I3C5"/>